<organism evidence="2 3">
    <name type="scientific">Pseudomonas helleri</name>
    <dbReference type="NCBI Taxonomy" id="1608996"/>
    <lineage>
        <taxon>Bacteria</taxon>
        <taxon>Pseudomonadati</taxon>
        <taxon>Pseudomonadota</taxon>
        <taxon>Gammaproteobacteria</taxon>
        <taxon>Pseudomonadales</taxon>
        <taxon>Pseudomonadaceae</taxon>
        <taxon>Pseudomonas</taxon>
    </lineage>
</organism>
<feature type="region of interest" description="Disordered" evidence="1">
    <location>
        <begin position="1"/>
        <end position="24"/>
    </location>
</feature>
<proteinExistence type="predicted"/>
<comment type="caution">
    <text evidence="2">The sequence shown here is derived from an EMBL/GenBank/DDBJ whole genome shotgun (WGS) entry which is preliminary data.</text>
</comment>
<protein>
    <submittedName>
        <fullName evidence="2">Uncharacterized protein</fullName>
    </submittedName>
</protein>
<dbReference type="Proteomes" id="UP000441404">
    <property type="component" value="Unassembled WGS sequence"/>
</dbReference>
<dbReference type="EMBL" id="WIWJ01000009">
    <property type="protein sequence ID" value="MQT46502.1"/>
    <property type="molecule type" value="Genomic_DNA"/>
</dbReference>
<dbReference type="AlphaFoldDB" id="A0A7X2BHQ7"/>
<evidence type="ECO:0000313" key="2">
    <source>
        <dbReference type="EMBL" id="MQT46502.1"/>
    </source>
</evidence>
<evidence type="ECO:0000313" key="3">
    <source>
        <dbReference type="Proteomes" id="UP000441404"/>
    </source>
</evidence>
<dbReference type="RefSeq" id="WP_153429486.1">
    <property type="nucleotide sequence ID" value="NZ_WIWJ01000009.1"/>
</dbReference>
<accession>A0A7X2BHQ7</accession>
<name>A0A7X2BHQ7_9PSED</name>
<gene>
    <name evidence="2" type="ORF">GHO40_07140</name>
</gene>
<sequence length="78" mass="8385">MAKIDTKPTPTLTPTPDEKSPSTATYRDLAFKSRTLVLADGRSFAVAQGRIQTGDTALIAFLEKHPEFQREPGPAAGV</sequence>
<evidence type="ECO:0000256" key="1">
    <source>
        <dbReference type="SAM" id="MobiDB-lite"/>
    </source>
</evidence>
<reference evidence="2 3" key="1">
    <citation type="submission" date="2019-10" db="EMBL/GenBank/DDBJ databases">
        <title>Evaluation of single-gene subtyping targets for Pseudomonas.</title>
        <authorList>
            <person name="Reichler S.J."/>
            <person name="Orsi R.H."/>
            <person name="Wiedmann M."/>
            <person name="Martin N.H."/>
            <person name="Murphy S.I."/>
        </authorList>
    </citation>
    <scope>NUCLEOTIDE SEQUENCE [LARGE SCALE GENOMIC DNA]</scope>
    <source>
        <strain evidence="2 3">FSL R10-3257</strain>
    </source>
</reference>